<name>A0AAV5V8Y2_9BILA</name>
<keyword evidence="2" id="KW-1133">Transmembrane helix</keyword>
<proteinExistence type="predicted"/>
<feature type="region of interest" description="Disordered" evidence="1">
    <location>
        <begin position="1"/>
        <end position="21"/>
    </location>
</feature>
<evidence type="ECO:0000313" key="3">
    <source>
        <dbReference type="EMBL" id="GMT15201.1"/>
    </source>
</evidence>
<evidence type="ECO:0000256" key="1">
    <source>
        <dbReference type="SAM" id="MobiDB-lite"/>
    </source>
</evidence>
<dbReference type="Proteomes" id="UP001432322">
    <property type="component" value="Unassembled WGS sequence"/>
</dbReference>
<keyword evidence="2" id="KW-0812">Transmembrane</keyword>
<dbReference type="AlphaFoldDB" id="A0AAV5V8Y2"/>
<organism evidence="3 4">
    <name type="scientific">Pristionchus fissidentatus</name>
    <dbReference type="NCBI Taxonomy" id="1538716"/>
    <lineage>
        <taxon>Eukaryota</taxon>
        <taxon>Metazoa</taxon>
        <taxon>Ecdysozoa</taxon>
        <taxon>Nematoda</taxon>
        <taxon>Chromadorea</taxon>
        <taxon>Rhabditida</taxon>
        <taxon>Rhabditina</taxon>
        <taxon>Diplogasteromorpha</taxon>
        <taxon>Diplogasteroidea</taxon>
        <taxon>Neodiplogasteridae</taxon>
        <taxon>Pristionchus</taxon>
    </lineage>
</organism>
<feature type="non-terminal residue" evidence="3">
    <location>
        <position position="1"/>
    </location>
</feature>
<feature type="transmembrane region" description="Helical" evidence="2">
    <location>
        <begin position="64"/>
        <end position="82"/>
    </location>
</feature>
<dbReference type="EMBL" id="BTSY01000002">
    <property type="protein sequence ID" value="GMT15201.1"/>
    <property type="molecule type" value="Genomic_DNA"/>
</dbReference>
<reference evidence="3" key="1">
    <citation type="submission" date="2023-10" db="EMBL/GenBank/DDBJ databases">
        <title>Genome assembly of Pristionchus species.</title>
        <authorList>
            <person name="Yoshida K."/>
            <person name="Sommer R.J."/>
        </authorList>
    </citation>
    <scope>NUCLEOTIDE SEQUENCE</scope>
    <source>
        <strain evidence="3">RS5133</strain>
    </source>
</reference>
<keyword evidence="4" id="KW-1185">Reference proteome</keyword>
<feature type="compositionally biased region" description="Acidic residues" evidence="1">
    <location>
        <begin position="1"/>
        <end position="12"/>
    </location>
</feature>
<accession>A0AAV5V8Y2</accession>
<evidence type="ECO:0000313" key="4">
    <source>
        <dbReference type="Proteomes" id="UP001432322"/>
    </source>
</evidence>
<comment type="caution">
    <text evidence="3">The sequence shown here is derived from an EMBL/GenBank/DDBJ whole genome shotgun (WGS) entry which is preliminary data.</text>
</comment>
<sequence length="83" mass="9569">KPIDTTNDETTADEWWTTPRGWTGGPIDENTTWYWNETWNETDPDWNSTNGSTTKKPGRDNFGHQYSLTFSFLLLIISTLIIA</sequence>
<protein>
    <submittedName>
        <fullName evidence="3">Uncharacterized protein</fullName>
    </submittedName>
</protein>
<gene>
    <name evidence="3" type="ORF">PFISCL1PPCAC_6498</name>
</gene>
<keyword evidence="2" id="KW-0472">Membrane</keyword>
<evidence type="ECO:0000256" key="2">
    <source>
        <dbReference type="SAM" id="Phobius"/>
    </source>
</evidence>